<dbReference type="Proteomes" id="UP001500212">
    <property type="component" value="Unassembled WGS sequence"/>
</dbReference>
<proteinExistence type="predicted"/>
<gene>
    <name evidence="1" type="ORF">GCM10023195_86150</name>
</gene>
<organism evidence="1 2">
    <name type="scientific">Actinoallomurus liliacearum</name>
    <dbReference type="NCBI Taxonomy" id="1080073"/>
    <lineage>
        <taxon>Bacteria</taxon>
        <taxon>Bacillati</taxon>
        <taxon>Actinomycetota</taxon>
        <taxon>Actinomycetes</taxon>
        <taxon>Streptosporangiales</taxon>
        <taxon>Thermomonosporaceae</taxon>
        <taxon>Actinoallomurus</taxon>
    </lineage>
</organism>
<evidence type="ECO:0000313" key="2">
    <source>
        <dbReference type="Proteomes" id="UP001500212"/>
    </source>
</evidence>
<reference evidence="2" key="1">
    <citation type="journal article" date="2019" name="Int. J. Syst. Evol. Microbiol.">
        <title>The Global Catalogue of Microorganisms (GCM) 10K type strain sequencing project: providing services to taxonomists for standard genome sequencing and annotation.</title>
        <authorList>
            <consortium name="The Broad Institute Genomics Platform"/>
            <consortium name="The Broad Institute Genome Sequencing Center for Infectious Disease"/>
            <person name="Wu L."/>
            <person name="Ma J."/>
        </authorList>
    </citation>
    <scope>NUCLEOTIDE SEQUENCE [LARGE SCALE GENOMIC DNA]</scope>
    <source>
        <strain evidence="2">JCM 17938</strain>
    </source>
</reference>
<accession>A0ABP8U156</accession>
<evidence type="ECO:0000313" key="1">
    <source>
        <dbReference type="EMBL" id="GAA4619083.1"/>
    </source>
</evidence>
<dbReference type="EMBL" id="BAABHJ010000040">
    <property type="protein sequence ID" value="GAA4619083.1"/>
    <property type="molecule type" value="Genomic_DNA"/>
</dbReference>
<name>A0ABP8U156_9ACTN</name>
<protein>
    <submittedName>
        <fullName evidence="1">Uncharacterized protein</fullName>
    </submittedName>
</protein>
<keyword evidence="2" id="KW-1185">Reference proteome</keyword>
<sequence length="229" mass="26072">MRIKVIVQCVRLGSKRYRVIRPAVPLSNAALHDHGRDAYSMYIDRMDGRRVGALWLLAARSTRSLVYLPMCATPIPPGIGDELFPERPLDLVLAHHSLQFSPSVWKQVRERITARNAPRELQTASVPDSDLPADDEVDYAALNYQDNRDVLRQRLYAETLFLTGSAAAFREPARHFFALAKEGPPAAAGNSIYLQGGCNYHVCRQFYWPHLDSRGNREVHVEYCPRWTR</sequence>
<comment type="caution">
    <text evidence="1">The sequence shown here is derived from an EMBL/GenBank/DDBJ whole genome shotgun (WGS) entry which is preliminary data.</text>
</comment>